<evidence type="ECO:0000256" key="2">
    <source>
        <dbReference type="SAM" id="MobiDB-lite"/>
    </source>
</evidence>
<dbReference type="AlphaFoldDB" id="A0A915I8D9"/>
<accession>A0A915I8D9</accession>
<feature type="compositionally biased region" description="Low complexity" evidence="2">
    <location>
        <begin position="134"/>
        <end position="144"/>
    </location>
</feature>
<dbReference type="Proteomes" id="UP000887565">
    <property type="component" value="Unplaced"/>
</dbReference>
<proteinExistence type="predicted"/>
<sequence>MIDPLILGAECQLYKDFSETPDPKKPSPTMNDVEKLAMRLKDAKRIIAKMKRKLVEKKSNRKINANFEELVVRKMGFSKEPDFDPRNIFKGPDLNDETCFKHLRSSSAELCLVHPKVLQWISSVQATLQKKDSSAFLKSSTASSMEDRRSYDGDYCEDEDVYITDHDPNRNSRSVHFDRYDDPRDPHGYHNDRYCQSDRNRRNYQQNYRSASDTRQRRRH</sequence>
<feature type="compositionally biased region" description="Basic and acidic residues" evidence="2">
    <location>
        <begin position="163"/>
        <end position="201"/>
    </location>
</feature>
<keyword evidence="3" id="KW-1185">Reference proteome</keyword>
<evidence type="ECO:0000313" key="3">
    <source>
        <dbReference type="Proteomes" id="UP000887565"/>
    </source>
</evidence>
<protein>
    <submittedName>
        <fullName evidence="4">Uncharacterized protein</fullName>
    </submittedName>
</protein>
<organism evidence="3 4">
    <name type="scientific">Romanomermis culicivorax</name>
    <name type="common">Nematode worm</name>
    <dbReference type="NCBI Taxonomy" id="13658"/>
    <lineage>
        <taxon>Eukaryota</taxon>
        <taxon>Metazoa</taxon>
        <taxon>Ecdysozoa</taxon>
        <taxon>Nematoda</taxon>
        <taxon>Enoplea</taxon>
        <taxon>Dorylaimia</taxon>
        <taxon>Mermithida</taxon>
        <taxon>Mermithoidea</taxon>
        <taxon>Mermithidae</taxon>
        <taxon>Romanomermis</taxon>
    </lineage>
</organism>
<evidence type="ECO:0000313" key="4">
    <source>
        <dbReference type="WBParaSite" id="nRc.2.0.1.t10425-RA"/>
    </source>
</evidence>
<feature type="region of interest" description="Disordered" evidence="2">
    <location>
        <begin position="132"/>
        <end position="151"/>
    </location>
</feature>
<reference evidence="4" key="1">
    <citation type="submission" date="2022-11" db="UniProtKB">
        <authorList>
            <consortium name="WormBaseParasite"/>
        </authorList>
    </citation>
    <scope>IDENTIFICATION</scope>
</reference>
<name>A0A915I8D9_ROMCU</name>
<evidence type="ECO:0000256" key="1">
    <source>
        <dbReference type="SAM" id="Coils"/>
    </source>
</evidence>
<feature type="coiled-coil region" evidence="1">
    <location>
        <begin position="33"/>
        <end position="60"/>
    </location>
</feature>
<keyword evidence="1" id="KW-0175">Coiled coil</keyword>
<dbReference type="WBParaSite" id="nRc.2.0.1.t10425-RA">
    <property type="protein sequence ID" value="nRc.2.0.1.t10425-RA"/>
    <property type="gene ID" value="nRc.2.0.1.g10425"/>
</dbReference>
<feature type="region of interest" description="Disordered" evidence="2">
    <location>
        <begin position="162"/>
        <end position="220"/>
    </location>
</feature>